<feature type="transmembrane region" description="Helical" evidence="2">
    <location>
        <begin position="34"/>
        <end position="59"/>
    </location>
</feature>
<reference evidence="3" key="1">
    <citation type="submission" date="2020-10" db="EMBL/GenBank/DDBJ databases">
        <authorList>
            <person name="Gilroy R."/>
        </authorList>
    </citation>
    <scope>NUCLEOTIDE SEQUENCE</scope>
    <source>
        <strain evidence="3">CHK191-8634</strain>
    </source>
</reference>
<comment type="caution">
    <text evidence="3">The sequence shown here is derived from an EMBL/GenBank/DDBJ whole genome shotgun (WGS) entry which is preliminary data.</text>
</comment>
<organism evidence="3 4">
    <name type="scientific">Candidatus Ventrousia excrementavium</name>
    <dbReference type="NCBI Taxonomy" id="2840961"/>
    <lineage>
        <taxon>Bacteria</taxon>
        <taxon>Bacillati</taxon>
        <taxon>Bacillota</taxon>
        <taxon>Clostridia</taxon>
        <taxon>Eubacteriales</taxon>
        <taxon>Clostridiaceae</taxon>
        <taxon>Clostridiaceae incertae sedis</taxon>
        <taxon>Candidatus Ventrousia</taxon>
    </lineage>
</organism>
<dbReference type="EMBL" id="DVMR01000033">
    <property type="protein sequence ID" value="HIU43302.1"/>
    <property type="molecule type" value="Genomic_DNA"/>
</dbReference>
<proteinExistence type="predicted"/>
<evidence type="ECO:0000256" key="1">
    <source>
        <dbReference type="SAM" id="MobiDB-lite"/>
    </source>
</evidence>
<reference evidence="3" key="2">
    <citation type="journal article" date="2021" name="PeerJ">
        <title>Extensive microbial diversity within the chicken gut microbiome revealed by metagenomics and culture.</title>
        <authorList>
            <person name="Gilroy R."/>
            <person name="Ravi A."/>
            <person name="Getino M."/>
            <person name="Pursley I."/>
            <person name="Horton D.L."/>
            <person name="Alikhan N.F."/>
            <person name="Baker D."/>
            <person name="Gharbi K."/>
            <person name="Hall N."/>
            <person name="Watson M."/>
            <person name="Adriaenssens E.M."/>
            <person name="Foster-Nyarko E."/>
            <person name="Jarju S."/>
            <person name="Secka A."/>
            <person name="Antonio M."/>
            <person name="Oren A."/>
            <person name="Chaudhuri R.R."/>
            <person name="La Ragione R."/>
            <person name="Hildebrand F."/>
            <person name="Pallen M.J."/>
        </authorList>
    </citation>
    <scope>NUCLEOTIDE SEQUENCE</scope>
    <source>
        <strain evidence="3">CHK191-8634</strain>
    </source>
</reference>
<keyword evidence="2" id="KW-1133">Transmembrane helix</keyword>
<name>A0A9D1LLI4_9CLOT</name>
<feature type="transmembrane region" description="Helical" evidence="2">
    <location>
        <begin position="7"/>
        <end position="28"/>
    </location>
</feature>
<keyword evidence="2" id="KW-0472">Membrane</keyword>
<evidence type="ECO:0000256" key="2">
    <source>
        <dbReference type="SAM" id="Phobius"/>
    </source>
</evidence>
<dbReference type="AlphaFoldDB" id="A0A9D1LLI4"/>
<sequence length="85" mass="9512">MAKDTKVGCITLLLWCGSGAALLGIGIVDANAVLMLIGLLLIASYYIFSHIAMLIVNGWEDPYRETRKRDKQNYEKYGESTRKDD</sequence>
<protein>
    <submittedName>
        <fullName evidence="3">Uncharacterized protein</fullName>
    </submittedName>
</protein>
<evidence type="ECO:0000313" key="3">
    <source>
        <dbReference type="EMBL" id="HIU43302.1"/>
    </source>
</evidence>
<accession>A0A9D1LLI4</accession>
<feature type="region of interest" description="Disordered" evidence="1">
    <location>
        <begin position="66"/>
        <end position="85"/>
    </location>
</feature>
<keyword evidence="2" id="KW-0812">Transmembrane</keyword>
<evidence type="ECO:0000313" key="4">
    <source>
        <dbReference type="Proteomes" id="UP000824073"/>
    </source>
</evidence>
<gene>
    <name evidence="3" type="ORF">IAB67_03280</name>
</gene>
<dbReference type="Proteomes" id="UP000824073">
    <property type="component" value="Unassembled WGS sequence"/>
</dbReference>